<proteinExistence type="predicted"/>
<sequence length="142" mass="16184">MYSKRKIVFMSVVALVVLTIGIFKEGVYGKNSLNQANNDIITTYVSAENASSTQASITQQPEHRHRGKEKFESTLKELQESGVLTEADVKKIEAYQKSQMEARKAEMKQKRNEEINNMVKENIITAEKAEKLKEALDKNFEK</sequence>
<comment type="caution">
    <text evidence="1">The sequence shown here is derived from an EMBL/GenBank/DDBJ whole genome shotgun (WGS) entry which is preliminary data.</text>
</comment>
<evidence type="ECO:0000313" key="1">
    <source>
        <dbReference type="EMBL" id="MBC5997598.1"/>
    </source>
</evidence>
<dbReference type="RefSeq" id="WP_153971807.1">
    <property type="nucleotide sequence ID" value="NZ_JACRWE010000005.1"/>
</dbReference>
<protein>
    <submittedName>
        <fullName evidence="1">Uncharacterized protein</fullName>
    </submittedName>
</protein>
<gene>
    <name evidence="1" type="ORF">H8923_12555</name>
</gene>
<evidence type="ECO:0000313" key="2">
    <source>
        <dbReference type="Proteomes" id="UP000609849"/>
    </source>
</evidence>
<name>A0ABR7JS64_9FIRM</name>
<organism evidence="1 2">
    <name type="scientific">Romboutsia faecis</name>
    <dbReference type="NCBI Taxonomy" id="2764597"/>
    <lineage>
        <taxon>Bacteria</taxon>
        <taxon>Bacillati</taxon>
        <taxon>Bacillota</taxon>
        <taxon>Clostridia</taxon>
        <taxon>Peptostreptococcales</taxon>
        <taxon>Peptostreptococcaceae</taxon>
        <taxon>Romboutsia</taxon>
    </lineage>
</organism>
<accession>A0ABR7JS64</accession>
<reference evidence="1 2" key="1">
    <citation type="submission" date="2020-08" db="EMBL/GenBank/DDBJ databases">
        <authorList>
            <person name="Liu C."/>
            <person name="Sun Q."/>
        </authorList>
    </citation>
    <scope>NUCLEOTIDE SEQUENCE [LARGE SCALE GENOMIC DNA]</scope>
    <source>
        <strain evidence="1 2">NSJ-18</strain>
    </source>
</reference>
<keyword evidence="2" id="KW-1185">Reference proteome</keyword>
<dbReference type="Proteomes" id="UP000609849">
    <property type="component" value="Unassembled WGS sequence"/>
</dbReference>
<dbReference type="EMBL" id="JACRWE010000005">
    <property type="protein sequence ID" value="MBC5997598.1"/>
    <property type="molecule type" value="Genomic_DNA"/>
</dbReference>